<comment type="subcellular location">
    <subcellularLocation>
        <location evidence="1">Plastid</location>
        <location evidence="1">Chloroplast outer membrane</location>
        <topology evidence="1">Multi-pass membrane protein</topology>
    </subcellularLocation>
    <subcellularLocation>
        <location evidence="2">Plastid</location>
        <location evidence="2">Etioplast membrane</location>
        <topology evidence="2">Multi-pass membrane protein</topology>
    </subcellularLocation>
</comment>
<keyword evidence="7" id="KW-0812">Transmembrane</keyword>
<sequence>METSLVLGSQQRPMGLRFQERLHNKDSDVSLLVDGVLGSSTGKLQVRGVAFKGFDLSGVDNFKNLVDRVEVGVSYASDRDDFFGTLRAKKKFAFGKGSGAGTVKLVAQADMNKDRKVEKYGRAEVCSKVFNFTNKQDLKLKVGFGHKRIGVSSNFLQGPYGVVQENNWSLLTDFQKYWQVTYRL</sequence>
<evidence type="ECO:0000256" key="10">
    <source>
        <dbReference type="ARBA" id="ARBA00024941"/>
    </source>
</evidence>
<dbReference type="PANTHER" id="PTHR35993">
    <property type="entry name" value="OUTER ENVELOPE PORE PROTEIN 21B, CHLOROPLASTIC"/>
    <property type="match status" value="1"/>
</dbReference>
<keyword evidence="6" id="KW-0934">Plastid</keyword>
<dbReference type="InterPro" id="IPR034575">
    <property type="entry name" value="OEP21"/>
</dbReference>
<keyword evidence="4" id="KW-0813">Transport</keyword>
<dbReference type="GO" id="GO:0008308">
    <property type="term" value="F:voltage-gated monoatomic anion channel activity"/>
    <property type="evidence" value="ECO:0007669"/>
    <property type="project" value="InterPro"/>
</dbReference>
<dbReference type="GO" id="GO:0044070">
    <property type="term" value="P:regulation of monoatomic anion transport"/>
    <property type="evidence" value="ECO:0007669"/>
    <property type="project" value="InterPro"/>
</dbReference>
<evidence type="ECO:0000256" key="6">
    <source>
        <dbReference type="ARBA" id="ARBA00022640"/>
    </source>
</evidence>
<evidence type="ECO:0000256" key="4">
    <source>
        <dbReference type="ARBA" id="ARBA00022448"/>
    </source>
</evidence>
<dbReference type="GO" id="GO:0034426">
    <property type="term" value="C:etioplast membrane"/>
    <property type="evidence" value="ECO:0007669"/>
    <property type="project" value="UniProtKB-SubCell"/>
</dbReference>
<reference evidence="11" key="1">
    <citation type="submission" date="2014-05" db="EMBL/GenBank/DDBJ databases">
        <title>The transcriptome of the halophilic microalga Tetraselmis sp. GSL018 isolated from the Great Salt Lake, Utah.</title>
        <authorList>
            <person name="Jinkerson R.E."/>
            <person name="D'Adamo S."/>
            <person name="Posewitz M.C."/>
        </authorList>
    </citation>
    <scope>NUCLEOTIDE SEQUENCE</scope>
    <source>
        <strain evidence="11">GSL018</strain>
    </source>
</reference>
<evidence type="ECO:0000313" key="11">
    <source>
        <dbReference type="EMBL" id="JAC61753.1"/>
    </source>
</evidence>
<dbReference type="EMBL" id="GBEZ01025323">
    <property type="protein sequence ID" value="JAC61753.1"/>
    <property type="molecule type" value="Transcribed_RNA"/>
</dbReference>
<dbReference type="GO" id="GO:0009707">
    <property type="term" value="C:chloroplast outer membrane"/>
    <property type="evidence" value="ECO:0007669"/>
    <property type="project" value="UniProtKB-SubCell"/>
</dbReference>
<evidence type="ECO:0000256" key="2">
    <source>
        <dbReference type="ARBA" id="ARBA00004441"/>
    </source>
</evidence>
<evidence type="ECO:0000256" key="1">
    <source>
        <dbReference type="ARBA" id="ARBA00004396"/>
    </source>
</evidence>
<protein>
    <submittedName>
        <fullName evidence="11">Uncharacterized protein</fullName>
    </submittedName>
</protein>
<comment type="similarity">
    <text evidence="3">Belongs to the plastid outer envelope porin OEP21 (TC 1.B.29) family.</text>
</comment>
<keyword evidence="5" id="KW-0150">Chloroplast</keyword>
<evidence type="ECO:0000256" key="5">
    <source>
        <dbReference type="ARBA" id="ARBA00022528"/>
    </source>
</evidence>
<name>A0A061QPX8_9CHLO</name>
<evidence type="ECO:0000256" key="3">
    <source>
        <dbReference type="ARBA" id="ARBA00009945"/>
    </source>
</evidence>
<evidence type="ECO:0000256" key="9">
    <source>
        <dbReference type="ARBA" id="ARBA00023136"/>
    </source>
</evidence>
<organism evidence="11">
    <name type="scientific">Tetraselmis sp. GSL018</name>
    <dbReference type="NCBI Taxonomy" id="582737"/>
    <lineage>
        <taxon>Eukaryota</taxon>
        <taxon>Viridiplantae</taxon>
        <taxon>Chlorophyta</taxon>
        <taxon>core chlorophytes</taxon>
        <taxon>Chlorodendrophyceae</taxon>
        <taxon>Chlorodendrales</taxon>
        <taxon>Chlorodendraceae</taxon>
        <taxon>Tetraselmis</taxon>
    </lineage>
</organism>
<comment type="function">
    <text evidence="10">Voltage-dependent rectifying anion channel that facilitates the translocation between chloroplast and cytoplasm of phosphorylated carbohydrates such as triosephosphate, 3-phosphoglycerate and inorganic phosphate (Pi) depending of ATP to triosephosphate ratio in the plastidial intermembrane space; in high triosephosphate/ATP conditions (e.g. photosynthesis), export of triosphosphate from chloroplast (outward rectifying channels), but in high ATP/triosephosphate conditions (e.g. dark phase), import of phosphosolutes (inward rectifying channels).</text>
</comment>
<accession>A0A061QPX8</accession>
<evidence type="ECO:0000256" key="7">
    <source>
        <dbReference type="ARBA" id="ARBA00022692"/>
    </source>
</evidence>
<dbReference type="AlphaFoldDB" id="A0A061QPX8"/>
<proteinExistence type="inferred from homology"/>
<evidence type="ECO:0000256" key="8">
    <source>
        <dbReference type="ARBA" id="ARBA00023065"/>
    </source>
</evidence>
<gene>
    <name evidence="11" type="ORF">TSPGSL018_25331</name>
</gene>
<keyword evidence="9" id="KW-0472">Membrane</keyword>
<keyword evidence="8" id="KW-0406">Ion transport</keyword>
<dbReference type="PANTHER" id="PTHR35993:SF1">
    <property type="entry name" value="OUTER ENVELOPE PORE PROTEIN 21B, CHLOROPLASTIC"/>
    <property type="match status" value="1"/>
</dbReference>